<accession>A0A199XST3</accession>
<dbReference type="Proteomes" id="UP000093807">
    <property type="component" value="Unassembled WGS sequence"/>
</dbReference>
<evidence type="ECO:0000313" key="1">
    <source>
        <dbReference type="EMBL" id="OAZ04705.1"/>
    </source>
</evidence>
<keyword evidence="2" id="KW-1185">Reference proteome</keyword>
<comment type="caution">
    <text evidence="1">The sequence shown here is derived from an EMBL/GenBank/DDBJ whole genome shotgun (WGS) entry which is preliminary data.</text>
</comment>
<evidence type="ECO:0000313" key="2">
    <source>
        <dbReference type="Proteomes" id="UP000093807"/>
    </source>
</evidence>
<proteinExistence type="predicted"/>
<dbReference type="AlphaFoldDB" id="A0A199XST3"/>
<organism evidence="1 2">
    <name type="scientific">Flavobacterium succinicans</name>
    <dbReference type="NCBI Taxonomy" id="29536"/>
    <lineage>
        <taxon>Bacteria</taxon>
        <taxon>Pseudomonadati</taxon>
        <taxon>Bacteroidota</taxon>
        <taxon>Flavobacteriia</taxon>
        <taxon>Flavobacteriales</taxon>
        <taxon>Flavobacteriaceae</taxon>
        <taxon>Flavobacterium</taxon>
    </lineage>
</organism>
<dbReference type="PATRIC" id="fig|29536.5.peg.577"/>
<name>A0A199XST3_9FLAO</name>
<reference evidence="1 2" key="1">
    <citation type="submission" date="2016-06" db="EMBL/GenBank/DDBJ databases">
        <title>Draft genome sequence of Flavobacterium succinicans strain DD5b.</title>
        <authorList>
            <person name="Poehlein A."/>
            <person name="Daniel R."/>
            <person name="Simeonova D.D."/>
        </authorList>
    </citation>
    <scope>NUCLEOTIDE SEQUENCE [LARGE SCALE GENOMIC DNA]</scope>
    <source>
        <strain evidence="1 2">DD5b</strain>
    </source>
</reference>
<gene>
    <name evidence="1" type="ORF">FLB_05520</name>
</gene>
<protein>
    <submittedName>
        <fullName evidence="1">Uncharacterized protein</fullName>
    </submittedName>
</protein>
<sequence>MNSETKVVLGAVAVIGLLLLMGNKNSEPQKVVL</sequence>
<dbReference type="EMBL" id="JMTM01000017">
    <property type="protein sequence ID" value="OAZ04705.1"/>
    <property type="molecule type" value="Genomic_DNA"/>
</dbReference>